<evidence type="ECO:0000313" key="3">
    <source>
        <dbReference type="EMBL" id="TWT43002.1"/>
    </source>
</evidence>
<accession>A0A5C5VZS6</accession>
<dbReference type="EMBL" id="SIHI01000036">
    <property type="protein sequence ID" value="TWT43002.1"/>
    <property type="molecule type" value="Genomic_DNA"/>
</dbReference>
<feature type="chain" id="PRO_5022841178" evidence="2">
    <location>
        <begin position="22"/>
        <end position="298"/>
    </location>
</feature>
<proteinExistence type="predicted"/>
<evidence type="ECO:0000313" key="4">
    <source>
        <dbReference type="Proteomes" id="UP000317243"/>
    </source>
</evidence>
<organism evidence="3 4">
    <name type="scientific">Thalassoglobus neptunius</name>
    <dbReference type="NCBI Taxonomy" id="1938619"/>
    <lineage>
        <taxon>Bacteria</taxon>
        <taxon>Pseudomonadati</taxon>
        <taxon>Planctomycetota</taxon>
        <taxon>Planctomycetia</taxon>
        <taxon>Planctomycetales</taxon>
        <taxon>Planctomycetaceae</taxon>
        <taxon>Thalassoglobus</taxon>
    </lineage>
</organism>
<evidence type="ECO:0000256" key="2">
    <source>
        <dbReference type="SAM" id="SignalP"/>
    </source>
</evidence>
<sequence precursor="true">MKLRPVGCLGLLFLWASLGGAQNPIPPETPTKVEESQESDSSQQDTQLHPVEDPEFSGCDCLCPIQSFGTMGDQHFYYYLCCDNEFTRPGMPSDFRESDDTLVTGCNQAPGQHGQCAVDGPDCVEKEAIERRNDLIEWRRMPRPSPACDGSADSSYSEDERRRGQIHQSEAVLIDLEDQPGFDRIVKLVGHDQEAEIYFRLVGMTSKYISPRGTEPITTYGFAAFETDPPIDEESYPHEIREVVLTTRSDRSVNGDRHHSHRLNILSPTRELSESVPRDQRSYAWAVSEMDLSSYYTE</sequence>
<feature type="region of interest" description="Disordered" evidence="1">
    <location>
        <begin position="23"/>
        <end position="51"/>
    </location>
</feature>
<keyword evidence="4" id="KW-1185">Reference proteome</keyword>
<feature type="signal peptide" evidence="2">
    <location>
        <begin position="1"/>
        <end position="21"/>
    </location>
</feature>
<reference evidence="3 4" key="1">
    <citation type="submission" date="2019-02" db="EMBL/GenBank/DDBJ databases">
        <title>Deep-cultivation of Planctomycetes and their phenomic and genomic characterization uncovers novel biology.</title>
        <authorList>
            <person name="Wiegand S."/>
            <person name="Jogler M."/>
            <person name="Boedeker C."/>
            <person name="Pinto D."/>
            <person name="Vollmers J."/>
            <person name="Rivas-Marin E."/>
            <person name="Kohn T."/>
            <person name="Peeters S.H."/>
            <person name="Heuer A."/>
            <person name="Rast P."/>
            <person name="Oberbeckmann S."/>
            <person name="Bunk B."/>
            <person name="Jeske O."/>
            <person name="Meyerdierks A."/>
            <person name="Storesund J.E."/>
            <person name="Kallscheuer N."/>
            <person name="Luecker S."/>
            <person name="Lage O.M."/>
            <person name="Pohl T."/>
            <person name="Merkel B.J."/>
            <person name="Hornburger P."/>
            <person name="Mueller R.-W."/>
            <person name="Bruemmer F."/>
            <person name="Labrenz M."/>
            <person name="Spormann A.M."/>
            <person name="Op Den Camp H."/>
            <person name="Overmann J."/>
            <person name="Amann R."/>
            <person name="Jetten M.S.M."/>
            <person name="Mascher T."/>
            <person name="Medema M.H."/>
            <person name="Devos D.P."/>
            <person name="Kaster A.-K."/>
            <person name="Ovreas L."/>
            <person name="Rohde M."/>
            <person name="Galperin M.Y."/>
            <person name="Jogler C."/>
        </authorList>
    </citation>
    <scope>NUCLEOTIDE SEQUENCE [LARGE SCALE GENOMIC DNA]</scope>
    <source>
        <strain evidence="3 4">KOR42</strain>
    </source>
</reference>
<dbReference type="AlphaFoldDB" id="A0A5C5VZS6"/>
<protein>
    <submittedName>
        <fullName evidence="3">Uncharacterized protein</fullName>
    </submittedName>
</protein>
<name>A0A5C5VZS6_9PLAN</name>
<comment type="caution">
    <text evidence="3">The sequence shown here is derived from an EMBL/GenBank/DDBJ whole genome shotgun (WGS) entry which is preliminary data.</text>
</comment>
<dbReference type="Proteomes" id="UP000317243">
    <property type="component" value="Unassembled WGS sequence"/>
</dbReference>
<dbReference type="RefSeq" id="WP_146511944.1">
    <property type="nucleotide sequence ID" value="NZ_SIHI01000036.1"/>
</dbReference>
<evidence type="ECO:0000256" key="1">
    <source>
        <dbReference type="SAM" id="MobiDB-lite"/>
    </source>
</evidence>
<feature type="region of interest" description="Disordered" evidence="1">
    <location>
        <begin position="140"/>
        <end position="164"/>
    </location>
</feature>
<keyword evidence="2" id="KW-0732">Signal</keyword>
<gene>
    <name evidence="3" type="ORF">KOR42_46020</name>
</gene>